<dbReference type="Gene3D" id="2.60.40.10">
    <property type="entry name" value="Immunoglobulins"/>
    <property type="match status" value="3"/>
</dbReference>
<feature type="signal peptide" evidence="1">
    <location>
        <begin position="1"/>
        <end position="25"/>
    </location>
</feature>
<name>W4EQW5_9BACL</name>
<dbReference type="Gene3D" id="2.60.120.260">
    <property type="entry name" value="Galactose-binding domain-like"/>
    <property type="match status" value="2"/>
</dbReference>
<dbReference type="Gene3D" id="1.10.390.30">
    <property type="entry name" value="Peptidase M60, enhancin-like domain 3"/>
    <property type="match status" value="1"/>
</dbReference>
<dbReference type="InterPro" id="IPR031161">
    <property type="entry name" value="Peptidase_M60_dom"/>
</dbReference>
<evidence type="ECO:0000256" key="1">
    <source>
        <dbReference type="SAM" id="SignalP"/>
    </source>
</evidence>
<proteinExistence type="predicted"/>
<dbReference type="InterPro" id="IPR032675">
    <property type="entry name" value="LRR_dom_sf"/>
</dbReference>
<dbReference type="InterPro" id="IPR013222">
    <property type="entry name" value="Glyco_hyd_98_carb-bd"/>
</dbReference>
<dbReference type="InterPro" id="IPR008979">
    <property type="entry name" value="Galactose-bd-like_sf"/>
</dbReference>
<dbReference type="PATRIC" id="fig|1227360.4.peg.2955"/>
<accession>W4EQW5</accession>
<feature type="domain" description="F5/8 type C" evidence="2">
    <location>
        <begin position="59"/>
        <end position="213"/>
    </location>
</feature>
<dbReference type="Gene3D" id="2.60.120.1060">
    <property type="entry name" value="NPCBM/NEW2 domain"/>
    <property type="match status" value="3"/>
</dbReference>
<evidence type="ECO:0000259" key="3">
    <source>
        <dbReference type="PROSITE" id="PS51723"/>
    </source>
</evidence>
<dbReference type="Gene3D" id="1.20.1270.70">
    <property type="entry name" value="Designed single chain three-helix bundle"/>
    <property type="match status" value="1"/>
</dbReference>
<dbReference type="SUPFAM" id="SSF49785">
    <property type="entry name" value="Galactose-binding domain-like"/>
    <property type="match status" value="5"/>
</dbReference>
<dbReference type="eggNOG" id="COG4886">
    <property type="taxonomic scope" value="Bacteria"/>
</dbReference>
<comment type="caution">
    <text evidence="4">The sequence shown here is derived from an EMBL/GenBank/DDBJ whole genome shotgun (WGS) entry which is preliminary data.</text>
</comment>
<dbReference type="InterPro" id="IPR001611">
    <property type="entry name" value="Leu-rich_rpt"/>
</dbReference>
<dbReference type="Pfam" id="PF08305">
    <property type="entry name" value="NPCBM"/>
    <property type="match status" value="3"/>
</dbReference>
<dbReference type="Pfam" id="PF16403">
    <property type="entry name" value="Bact_surface_Ig-like"/>
    <property type="match status" value="3"/>
</dbReference>
<dbReference type="Gene3D" id="3.40.390.80">
    <property type="entry name" value="Peptidase M60, enhancin-like domain 2"/>
    <property type="match status" value="1"/>
</dbReference>
<dbReference type="Pfam" id="PF00754">
    <property type="entry name" value="F5_F8_type_C"/>
    <property type="match status" value="2"/>
</dbReference>
<dbReference type="RefSeq" id="WP_051448758.1">
    <property type="nucleotide sequence ID" value="NZ_ASQA01000034.1"/>
</dbReference>
<reference evidence="4 5" key="1">
    <citation type="journal article" date="2014" name="BMC Genomics">
        <title>Genomic comparison of sporeforming bacilli isolated from milk.</title>
        <authorList>
            <person name="Moreno Switt A.I."/>
            <person name="Andrus A.D."/>
            <person name="Ranieri M.L."/>
            <person name="Orsi R.H."/>
            <person name="Ivy R."/>
            <person name="den Bakker H.C."/>
            <person name="Martin N.H."/>
            <person name="Wiedmann M."/>
            <person name="Boor K.J."/>
        </authorList>
    </citation>
    <scope>NUCLEOTIDE SEQUENCE [LARGE SCALE GENOMIC DNA]</scope>
    <source>
        <strain evidence="4 5">FSL R5-213</strain>
    </source>
</reference>
<dbReference type="InterPro" id="IPR042279">
    <property type="entry name" value="Pep_M60_3"/>
</dbReference>
<dbReference type="InterPro" id="IPR000421">
    <property type="entry name" value="FA58C"/>
</dbReference>
<dbReference type="Gene3D" id="3.80.10.10">
    <property type="entry name" value="Ribonuclease Inhibitor"/>
    <property type="match status" value="1"/>
</dbReference>
<dbReference type="eggNOG" id="COG4733">
    <property type="taxonomic scope" value="Bacteria"/>
</dbReference>
<protein>
    <submittedName>
        <fullName evidence="4">Discoidin domain-containing protein</fullName>
    </submittedName>
</protein>
<dbReference type="Proteomes" id="UP000019062">
    <property type="component" value="Unassembled WGS sequence"/>
</dbReference>
<dbReference type="InterPro" id="IPR038637">
    <property type="entry name" value="NPCBM_sf"/>
</dbReference>
<dbReference type="PROSITE" id="PS51723">
    <property type="entry name" value="PEPTIDASE_M60"/>
    <property type="match status" value="1"/>
</dbReference>
<dbReference type="InterPro" id="IPR013783">
    <property type="entry name" value="Ig-like_fold"/>
</dbReference>
<dbReference type="Gene3D" id="2.60.120.1250">
    <property type="entry name" value="Peptidase M60, enhancin-like domain 1"/>
    <property type="match status" value="1"/>
</dbReference>
<gene>
    <name evidence="4" type="ORF">C176_14512</name>
</gene>
<keyword evidence="1" id="KW-0732">Signal</keyword>
<evidence type="ECO:0000259" key="2">
    <source>
        <dbReference type="PROSITE" id="PS50022"/>
    </source>
</evidence>
<evidence type="ECO:0000313" key="5">
    <source>
        <dbReference type="Proteomes" id="UP000019062"/>
    </source>
</evidence>
<feature type="chain" id="PRO_5039206214" evidence="1">
    <location>
        <begin position="26"/>
        <end position="1939"/>
    </location>
</feature>
<dbReference type="SUPFAM" id="SSF52075">
    <property type="entry name" value="Outer arm dynein light chain 1"/>
    <property type="match status" value="1"/>
</dbReference>
<dbReference type="PROSITE" id="PS50022">
    <property type="entry name" value="FA58C_3"/>
    <property type="match status" value="1"/>
</dbReference>
<dbReference type="PROSITE" id="PS51450">
    <property type="entry name" value="LRR"/>
    <property type="match status" value="1"/>
</dbReference>
<sequence>MSKKMSKLIAIATSAALLASYSGSAVNVLAAPNTNANKTALESKINEAINATVSKFDLYGNSNLSEYNEVFKMNNTNIKSITNNGGNYSGSPINKAIDGDMNTHWETGRANTAQFTNEVVFNLNESTELNRIVYAARQTSAKGKGFAEEFEIYSSILDEGDDYTLVSPGEYKGSTSDVVEIQFKPTEFKRIKFVFKKANQDWASAAEFSFYKEDQVKESMKKLFTDENHNKVSDEFNTVEKLEALEKKVQSHPLYDEFKEDIEDALVLINESNIEATKAKTKPFEYYSNEEYSKLFRMDIENIKSIRNNAGQYLSQVIGNAVDGNLDTYWETNKSNSNDFTNEVEVEFKKSVELNRIMYGARKSDRKGFAEEFEIYASQTSKGDTYQLVTTGKHNMVEGLVEAKFESTKFKRIKFKFKKSNQNWATLSELAFYTEDVIEDKVNSIFTDGTMSKVVPEFNSVDKINALEKEAKGHPLYSILKDRLDLAKSIVNGEVQIEGTLVVAEQHGDMVKHANQNLKFGFGNNLQPTGFAAQPGDQITVYVDADATGPLPKLSFAQQEGSWSSWRKDVSLVPGKNEITVPKVNKDSWYNKAVTPGGSIYIINPYTKEQQEKAPTIRFEGVKKIPFATADTNVKEFKSFLIDYKKKLDEDKAKHPNVEDREMLDVFEFVSDHIFWTGTVTGAYKTYIEDCYSPLETIKSYNTHMKEIFKYYGLDASSESHDPKYIRDNVRLAQPYAYMYAAGDHIGTLDDVVANHLIPFEVRGPSWGLTHEIGHRMDVSVRLYGETTNNMLPQYMSGYYGKLDNRIPYEANIYKNVIKENLKDYNDQGVFEKLGVYWQLEMYSPGYWGKLNRLYRERDVKLTDGESSKQQYLVEFSSEVLELDLSEHFARHGFVVNEKTREKTAKYKKPKKSWYLNDSVVGYEGRGIEDKNASVKVSIASNASAKSKTLSFKMDKKYKDDFLGFEIYRDGELVGFTSTDQFVDQKLDMDQNYTYKIIGYDKKLNSLKPVEVKAYQPTLSAEEHVTLKLRQEFDPMDYVKAATYQGDDITKDVVVKSSNVDVTKKGKYEIIYEVKNAGTTETKTTKFTVASDFTFISDLDAKSANIAWGGLKKDLAPAGGAITLVRQGLDTTYAKGIGAHANSEVVYDIEGKDFDVFESYIGIDQAMKGKASTATFEVWVDGEKKFESDVFNANTEHEFVKVPVTGAKEIKLVTTDAKNNGNTADHTVWADAKFTKNSSKPSLAVPKEIVTVKLNEDFNVLKDVEAFDTEDGDLIEQVEVKINGFNSNKTGTYNVEYSVTDSDGNTISKTRTIVVYSAASYLSDIDWESARTDYGTVRKDKSSTNNNIKLLVNGKNKEFEKGIGTHANAEVVYNLANSNYEYFETFIGVDRNIQEQNNSSIKFKVLADGKEVYDSGLMKYNTEAKLVRIPVKDVNELKLVLNDAGNGISSDHGSFGDAKFLTLNNAPKMTIAKSISTKVGQKIDLNESYSAIDAEDGDLTSEVKVTGTDQVNFDRAGKYKIAYTVTDSDGNTVTKTRTIAVVDMDDYKYLTDYDWKSANTGWGTLTKDKSISGNALRLTDDSDEVVSYERGIGTHATSTIVYDLTDKDSAYFSSFVGVDRQMFGSVGAVSFEVYVDGEKKFDSGVMNSRDPQKFVEVDINGAKELKLVVKDGGNGNESDHATWGDAKLHFANAERLFTKDLEKAIEEAKGIDKDDYTFESMEILKTTLTKAEEVLANKKSTQQEVDEGLALLKAAKEGLVEIDLTQVITIKDKYLSNSIKKTLGLTGDITLGDMYKLTTLTSESRRARSLEGLEHAKNLVTLNITENEITDFSPLKGLTKLENLIADPQYVEVGELKGSVIEVENLVLGIDGKKVKPHLAGVRNTKTFKETEIDISEWEQNPDKLMIDISKEDKGIYMMTLVYKVEDNPIYLIYVIDNN</sequence>
<dbReference type="eggNOG" id="COG3250">
    <property type="taxonomic scope" value="Bacteria"/>
</dbReference>
<organism evidence="4 5">
    <name type="scientific">Viridibacillus arenosi FSL R5-213</name>
    <dbReference type="NCBI Taxonomy" id="1227360"/>
    <lineage>
        <taxon>Bacteria</taxon>
        <taxon>Bacillati</taxon>
        <taxon>Bacillota</taxon>
        <taxon>Bacilli</taxon>
        <taxon>Bacillales</taxon>
        <taxon>Caryophanaceae</taxon>
        <taxon>Viridibacillus</taxon>
    </lineage>
</organism>
<dbReference type="SMART" id="SM01276">
    <property type="entry name" value="M60-like"/>
    <property type="match status" value="1"/>
</dbReference>
<dbReference type="SMART" id="SM00776">
    <property type="entry name" value="NPCBM"/>
    <property type="match status" value="3"/>
</dbReference>
<dbReference type="InterPro" id="IPR032179">
    <property type="entry name" value="Cry22Aa_Ig-like"/>
</dbReference>
<dbReference type="EMBL" id="ASQA01000034">
    <property type="protein sequence ID" value="ETT82211.1"/>
    <property type="molecule type" value="Genomic_DNA"/>
</dbReference>
<feature type="domain" description="Peptidase M60" evidence="3">
    <location>
        <begin position="524"/>
        <end position="845"/>
    </location>
</feature>
<evidence type="ECO:0000313" key="4">
    <source>
        <dbReference type="EMBL" id="ETT82211.1"/>
    </source>
</evidence>
<keyword evidence="5" id="KW-1185">Reference proteome</keyword>
<dbReference type="Pfam" id="PF13402">
    <property type="entry name" value="Peptidase_M60"/>
    <property type="match status" value="1"/>
</dbReference>